<accession>A0A0G0JZA5</accession>
<gene>
    <name evidence="1" type="ORF">US90_C0023G0005</name>
</gene>
<dbReference type="AlphaFoldDB" id="A0A0G0JZA5"/>
<proteinExistence type="predicted"/>
<sequence>MANLIIDRQQTEDNFRHLVVGSRYSGVPAECPNPRLIQIETISFVSPNPDIIAICPGVRSKPTCPDRLYDMPPICEHRCVFRGNTYYRQIFQQTRSGEIAHIR</sequence>
<dbReference type="EMBL" id="LBUT01000023">
    <property type="protein sequence ID" value="KKQ68530.1"/>
    <property type="molecule type" value="Genomic_DNA"/>
</dbReference>
<evidence type="ECO:0000313" key="1">
    <source>
        <dbReference type="EMBL" id="KKQ68530.1"/>
    </source>
</evidence>
<reference evidence="1 2" key="1">
    <citation type="journal article" date="2015" name="Nature">
        <title>rRNA introns, odd ribosomes, and small enigmatic genomes across a large radiation of phyla.</title>
        <authorList>
            <person name="Brown C.T."/>
            <person name="Hug L.A."/>
            <person name="Thomas B.C."/>
            <person name="Sharon I."/>
            <person name="Castelle C.J."/>
            <person name="Singh A."/>
            <person name="Wilkins M.J."/>
            <person name="Williams K.H."/>
            <person name="Banfield J.F."/>
        </authorList>
    </citation>
    <scope>NUCLEOTIDE SEQUENCE [LARGE SCALE GENOMIC DNA]</scope>
</reference>
<name>A0A0G0JZA5_9BACT</name>
<comment type="caution">
    <text evidence="1">The sequence shown here is derived from an EMBL/GenBank/DDBJ whole genome shotgun (WGS) entry which is preliminary data.</text>
</comment>
<protein>
    <submittedName>
        <fullName evidence="1">Uncharacterized protein</fullName>
    </submittedName>
</protein>
<organism evidence="1 2">
    <name type="scientific">Candidatus Shapirobacteria bacterium GW2011_GWE2_38_30</name>
    <dbReference type="NCBI Taxonomy" id="1618490"/>
    <lineage>
        <taxon>Bacteria</taxon>
        <taxon>Candidatus Shapironibacteriota</taxon>
    </lineage>
</organism>
<dbReference type="STRING" id="1618490.US90_C0023G0005"/>
<evidence type="ECO:0000313" key="2">
    <source>
        <dbReference type="Proteomes" id="UP000034406"/>
    </source>
</evidence>
<dbReference type="Proteomes" id="UP000034406">
    <property type="component" value="Unassembled WGS sequence"/>
</dbReference>